<dbReference type="EMBL" id="WITJ01000006">
    <property type="protein sequence ID" value="MQW39390.1"/>
    <property type="molecule type" value="Genomic_DNA"/>
</dbReference>
<comment type="similarity">
    <text evidence="2">Belongs to the DedA family.</text>
</comment>
<feature type="transmembrane region" description="Helical" evidence="7">
    <location>
        <begin position="141"/>
        <end position="160"/>
    </location>
</feature>
<dbReference type="PANTHER" id="PTHR42709:SF6">
    <property type="entry name" value="UNDECAPRENYL PHOSPHATE TRANSPORTER A"/>
    <property type="match status" value="1"/>
</dbReference>
<evidence type="ECO:0000256" key="6">
    <source>
        <dbReference type="ARBA" id="ARBA00023136"/>
    </source>
</evidence>
<evidence type="ECO:0000256" key="7">
    <source>
        <dbReference type="SAM" id="Phobius"/>
    </source>
</evidence>
<keyword evidence="3" id="KW-1003">Cell membrane</keyword>
<feature type="domain" description="VTT" evidence="8">
    <location>
        <begin position="30"/>
        <end position="161"/>
    </location>
</feature>
<accession>A0A7X1ZAA4</accession>
<keyword evidence="6 7" id="KW-0472">Membrane</keyword>
<gene>
    <name evidence="9" type="ORF">GHI93_05475</name>
</gene>
<dbReference type="Proteomes" id="UP000439550">
    <property type="component" value="Unassembled WGS sequence"/>
</dbReference>
<evidence type="ECO:0000256" key="1">
    <source>
        <dbReference type="ARBA" id="ARBA00004651"/>
    </source>
</evidence>
<keyword evidence="5 7" id="KW-1133">Transmembrane helix</keyword>
<dbReference type="InterPro" id="IPR032816">
    <property type="entry name" value="VTT_dom"/>
</dbReference>
<evidence type="ECO:0000256" key="5">
    <source>
        <dbReference type="ARBA" id="ARBA00022989"/>
    </source>
</evidence>
<name>A0A7X1ZAA4_9LACT</name>
<reference evidence="9 10" key="1">
    <citation type="submission" date="2019-10" db="EMBL/GenBank/DDBJ databases">
        <authorList>
            <person name="Dong K."/>
        </authorList>
    </citation>
    <scope>NUCLEOTIDE SEQUENCE [LARGE SCALE GENOMIC DNA]</scope>
    <source>
        <strain evidence="9 10">DSM 28960</strain>
    </source>
</reference>
<organism evidence="9 10">
    <name type="scientific">Lactococcus hircilactis</name>
    <dbReference type="NCBI Taxonomy" id="1494462"/>
    <lineage>
        <taxon>Bacteria</taxon>
        <taxon>Bacillati</taxon>
        <taxon>Bacillota</taxon>
        <taxon>Bacilli</taxon>
        <taxon>Lactobacillales</taxon>
        <taxon>Streptococcaceae</taxon>
        <taxon>Lactococcus</taxon>
    </lineage>
</organism>
<dbReference type="Pfam" id="PF09335">
    <property type="entry name" value="VTT_dom"/>
    <property type="match status" value="1"/>
</dbReference>
<evidence type="ECO:0000256" key="2">
    <source>
        <dbReference type="ARBA" id="ARBA00010792"/>
    </source>
</evidence>
<dbReference type="RefSeq" id="WP_153496065.1">
    <property type="nucleotide sequence ID" value="NZ_CBCRWP010000003.1"/>
</dbReference>
<evidence type="ECO:0000259" key="8">
    <source>
        <dbReference type="Pfam" id="PF09335"/>
    </source>
</evidence>
<evidence type="ECO:0000256" key="3">
    <source>
        <dbReference type="ARBA" id="ARBA00022475"/>
    </source>
</evidence>
<keyword evidence="10" id="KW-1185">Reference proteome</keyword>
<dbReference type="InterPro" id="IPR051311">
    <property type="entry name" value="DedA_domain"/>
</dbReference>
<evidence type="ECO:0000313" key="10">
    <source>
        <dbReference type="Proteomes" id="UP000439550"/>
    </source>
</evidence>
<sequence>MQEMIVQIMNQFGYFGVAFLIMIENIFPPIPSEVILTFGGFMTTYTQLNLFGMIIASTIGSVLGALILYFIGRMLHVERLELLISGKLGPVLRLKKGDIKKAEQWFLKRGAKTVFFCRFIPLIRSLISIPAGSAQMKLPRFLMLTTLGTLIWNIVLVMLGRALGDNWETIALVLNQYSRYTVLVLGGIFIFAILYFIKKRVFSSHSIQKK</sequence>
<dbReference type="GO" id="GO:0005886">
    <property type="term" value="C:plasma membrane"/>
    <property type="evidence" value="ECO:0007669"/>
    <property type="project" value="UniProtKB-SubCell"/>
</dbReference>
<dbReference type="PANTHER" id="PTHR42709">
    <property type="entry name" value="ALKALINE PHOSPHATASE LIKE PROTEIN"/>
    <property type="match status" value="1"/>
</dbReference>
<evidence type="ECO:0000256" key="4">
    <source>
        <dbReference type="ARBA" id="ARBA00022692"/>
    </source>
</evidence>
<comment type="subcellular location">
    <subcellularLocation>
        <location evidence="1">Cell membrane</location>
        <topology evidence="1">Multi-pass membrane protein</topology>
    </subcellularLocation>
</comment>
<protein>
    <submittedName>
        <fullName evidence="9">DedA family protein</fullName>
    </submittedName>
</protein>
<feature type="transmembrane region" description="Helical" evidence="7">
    <location>
        <begin position="50"/>
        <end position="71"/>
    </location>
</feature>
<keyword evidence="4 7" id="KW-0812">Transmembrane</keyword>
<comment type="caution">
    <text evidence="9">The sequence shown here is derived from an EMBL/GenBank/DDBJ whole genome shotgun (WGS) entry which is preliminary data.</text>
</comment>
<evidence type="ECO:0000313" key="9">
    <source>
        <dbReference type="EMBL" id="MQW39390.1"/>
    </source>
</evidence>
<proteinExistence type="inferred from homology"/>
<feature type="transmembrane region" description="Helical" evidence="7">
    <location>
        <begin position="12"/>
        <end position="30"/>
    </location>
</feature>
<dbReference type="AlphaFoldDB" id="A0A7X1ZAA4"/>
<dbReference type="OrthoDB" id="9813426at2"/>
<feature type="transmembrane region" description="Helical" evidence="7">
    <location>
        <begin position="180"/>
        <end position="197"/>
    </location>
</feature>